<feature type="binding site" evidence="15">
    <location>
        <position position="205"/>
    </location>
    <ligand>
        <name>NAD(+)</name>
        <dbReference type="ChEBI" id="CHEBI:57540"/>
    </ligand>
</feature>
<feature type="binding site" evidence="15">
    <location>
        <begin position="234"/>
        <end position="238"/>
    </location>
    <ligand>
        <name>NAD(+)</name>
        <dbReference type="ChEBI" id="CHEBI:57540"/>
    </ligand>
</feature>
<feature type="binding site" evidence="15">
    <location>
        <position position="135"/>
    </location>
    <ligand>
        <name>NAD(+)</name>
        <dbReference type="ChEBI" id="CHEBI:57540"/>
    </ligand>
</feature>
<evidence type="ECO:0000256" key="4">
    <source>
        <dbReference type="ARBA" id="ARBA00017755"/>
    </source>
</evidence>
<dbReference type="EC" id="1.3.1.9" evidence="3 14"/>
<protein>
    <recommendedName>
        <fullName evidence="4 14">Enoyl-[acyl-carrier-protein] reductase [NADH]</fullName>
        <ecNumber evidence="3 14">1.3.1.9</ecNumber>
    </recommendedName>
</protein>
<evidence type="ECO:0000256" key="15">
    <source>
        <dbReference type="PIRSR" id="PIRSR000094-3"/>
    </source>
</evidence>
<proteinExistence type="inferred from homology"/>
<evidence type="ECO:0000256" key="13">
    <source>
        <dbReference type="ARBA" id="ARBA00049160"/>
    </source>
</evidence>
<comment type="similarity">
    <text evidence="2 14">Belongs to the short-chain dehydrogenases/reductases (SDR) family. FabI subfamily.</text>
</comment>
<dbReference type="InterPro" id="IPR002347">
    <property type="entry name" value="SDR_fam"/>
</dbReference>
<evidence type="ECO:0000313" key="17">
    <source>
        <dbReference type="Proteomes" id="UP000013961"/>
    </source>
</evidence>
<feature type="binding site" evidence="15">
    <location>
        <begin position="60"/>
        <end position="61"/>
    </location>
    <ligand>
        <name>NAD(+)</name>
        <dbReference type="ChEBI" id="CHEBI:57540"/>
    </ligand>
</feature>
<dbReference type="AlphaFoldDB" id="A0AB33ABQ6"/>
<comment type="catalytic activity">
    <reaction evidence="12">
        <text>a 2,3-saturated acyl-CoA + NAD(+) = a (2E)-enoyl-CoA + NADH + H(+)</text>
        <dbReference type="Rhea" id="RHEA:18177"/>
        <dbReference type="ChEBI" id="CHEBI:15378"/>
        <dbReference type="ChEBI" id="CHEBI:57540"/>
        <dbReference type="ChEBI" id="CHEBI:57945"/>
        <dbReference type="ChEBI" id="CHEBI:58856"/>
        <dbReference type="ChEBI" id="CHEBI:65111"/>
    </reaction>
    <physiologicalReaction direction="right-to-left" evidence="12">
        <dbReference type="Rhea" id="RHEA:18179"/>
    </physiologicalReaction>
</comment>
<dbReference type="Gene3D" id="3.40.50.720">
    <property type="entry name" value="NAD(P)-binding Rossmann-like Domain"/>
    <property type="match status" value="1"/>
</dbReference>
<evidence type="ECO:0000256" key="7">
    <source>
        <dbReference type="ARBA" id="ARBA00023002"/>
    </source>
</evidence>
<dbReference type="EMBL" id="CP004374">
    <property type="protein sequence ID" value="AGM29270.1"/>
    <property type="molecule type" value="Genomic_DNA"/>
</dbReference>
<reference evidence="16 17" key="1">
    <citation type="journal article" date="2013" name="Genome Announc.">
        <title>Complete Genome Sequence of Mycobacterium massiliense Clinical Strain Asan 50594, Belonging to the Type II Genotype.</title>
        <authorList>
            <person name="Kim B.J."/>
            <person name="Kim B.R."/>
            <person name="Hong S.H."/>
            <person name="Seok S.H."/>
            <person name="Kook Y.H."/>
            <person name="Kim B.J."/>
        </authorList>
    </citation>
    <scope>NUCLEOTIDE SEQUENCE [LARGE SCALE GENOMIC DNA]</scope>
    <source>
        <strain evidence="16 17">50594</strain>
    </source>
</reference>
<dbReference type="InterPro" id="IPR014358">
    <property type="entry name" value="Enoyl-ACP_Rdtase_NADH"/>
</dbReference>
<evidence type="ECO:0000256" key="8">
    <source>
        <dbReference type="ARBA" id="ARBA00023027"/>
    </source>
</evidence>
<evidence type="ECO:0000256" key="9">
    <source>
        <dbReference type="ARBA" id="ARBA00023098"/>
    </source>
</evidence>
<dbReference type="PANTHER" id="PTHR43159">
    <property type="entry name" value="ENOYL-[ACYL-CARRIER-PROTEIN] REDUCTASE"/>
    <property type="match status" value="1"/>
</dbReference>
<evidence type="ECO:0000256" key="3">
    <source>
        <dbReference type="ARBA" id="ARBA00012996"/>
    </source>
</evidence>
<feature type="binding site" evidence="15">
    <location>
        <begin position="104"/>
        <end position="105"/>
    </location>
    <ligand>
        <name>NAD(+)</name>
        <dbReference type="ChEBI" id="CHEBI:57540"/>
    </ligand>
</feature>
<keyword evidence="9" id="KW-0443">Lipid metabolism</keyword>
<dbReference type="NCBIfam" id="NF005908">
    <property type="entry name" value="PRK07889.1"/>
    <property type="match status" value="1"/>
</dbReference>
<dbReference type="Proteomes" id="UP000013961">
    <property type="component" value="Chromosome"/>
</dbReference>
<evidence type="ECO:0000256" key="12">
    <source>
        <dbReference type="ARBA" id="ARBA00048076"/>
    </source>
</evidence>
<evidence type="ECO:0000256" key="5">
    <source>
        <dbReference type="ARBA" id="ARBA00022516"/>
    </source>
</evidence>
<gene>
    <name evidence="16" type="ORF">MASS_2668</name>
</gene>
<evidence type="ECO:0000256" key="10">
    <source>
        <dbReference type="ARBA" id="ARBA00023160"/>
    </source>
</evidence>
<comment type="subunit">
    <text evidence="11">Homodimer. Homotetramer.</text>
</comment>
<dbReference type="PANTHER" id="PTHR43159:SF2">
    <property type="entry name" value="ENOYL-[ACYL-CARRIER-PROTEIN] REDUCTASE [NADH], CHLOROPLASTIC"/>
    <property type="match status" value="1"/>
</dbReference>
<evidence type="ECO:0000256" key="14">
    <source>
        <dbReference type="PIRNR" id="PIRNR000094"/>
    </source>
</evidence>
<keyword evidence="8 14" id="KW-0520">NAD</keyword>
<dbReference type="GO" id="GO:0006633">
    <property type="term" value="P:fatty acid biosynthetic process"/>
    <property type="evidence" value="ECO:0007669"/>
    <property type="project" value="UniProtKB-KW"/>
</dbReference>
<dbReference type="PIRSF" id="PIRSF000094">
    <property type="entry name" value="Enoyl-ACP_rdct"/>
    <property type="match status" value="1"/>
</dbReference>
<evidence type="ECO:0000256" key="2">
    <source>
        <dbReference type="ARBA" id="ARBA00009233"/>
    </source>
</evidence>
<name>A0AB33ABQ6_9MYCO</name>
<keyword evidence="6" id="KW-0276">Fatty acid metabolism</keyword>
<comment type="pathway">
    <text evidence="1">Lipid metabolism; mycolic acid biosynthesis.</text>
</comment>
<dbReference type="CDD" id="cd05372">
    <property type="entry name" value="ENR_SDR"/>
    <property type="match status" value="1"/>
</dbReference>
<feature type="binding site" evidence="15">
    <location>
        <position position="54"/>
    </location>
    <ligand>
        <name>NAD(+)</name>
        <dbReference type="ChEBI" id="CHEBI:57540"/>
    </ligand>
</feature>
<keyword evidence="10 14" id="KW-0275">Fatty acid biosynthesis</keyword>
<accession>A0AB33ABQ6</accession>
<dbReference type="GO" id="GO:0004318">
    <property type="term" value="F:enoyl-[acyl-carrier-protein] reductase (NADH) activity"/>
    <property type="evidence" value="ECO:0007669"/>
    <property type="project" value="UniProtKB-EC"/>
</dbReference>
<comment type="catalytic activity">
    <reaction evidence="13">
        <text>a 2,3-saturated acyl-[ACP] + NAD(+) = a (2E)-enoyl-[ACP] + NADH + H(+)</text>
        <dbReference type="Rhea" id="RHEA:10240"/>
        <dbReference type="Rhea" id="RHEA-COMP:9925"/>
        <dbReference type="Rhea" id="RHEA-COMP:9926"/>
        <dbReference type="ChEBI" id="CHEBI:15378"/>
        <dbReference type="ChEBI" id="CHEBI:57540"/>
        <dbReference type="ChEBI" id="CHEBI:57945"/>
        <dbReference type="ChEBI" id="CHEBI:78784"/>
        <dbReference type="ChEBI" id="CHEBI:78785"/>
        <dbReference type="EC" id="1.3.1.9"/>
    </reaction>
    <physiologicalReaction direction="right-to-left" evidence="13">
        <dbReference type="Rhea" id="RHEA:10242"/>
    </physiologicalReaction>
</comment>
<sequence length="309" mass="33302">MPPTSRAPLFRSTAAWAWATRNFLGRPRVRRSAGNYLRRIVAGLLEGKRILVTGIITDSSIAFHIAKVAQEQGAELVLTGFDRLRLIERITQRLPKPAPLLELDVQNEEHLDSLAGRISEVIGEGNKLDGVVHSIGFMPQSGMGVNPFFDAPFADVSKGFHISAFSYSSLAKAVLPVMNRGGSIVGMDFDPTRAMPAYNWMTVAKSALESVNRFVAREAGKVGVRSNLVAAGPIRTLAMSAIVGGALGDEAGQQMQLLEEGWDQRAPIGWDMKDPTPVAKTVCALLSDWLPATTGDIIFADGGAHTQLL</sequence>
<keyword evidence="7 14" id="KW-0560">Oxidoreductase</keyword>
<evidence type="ECO:0000256" key="11">
    <source>
        <dbReference type="ARBA" id="ARBA00046824"/>
    </source>
</evidence>
<dbReference type="InterPro" id="IPR053410">
    <property type="entry name" value="Mycobact_enoyl-ACP_red"/>
</dbReference>
<dbReference type="KEGG" id="mabb:MASS_2668"/>
<dbReference type="NCBIfam" id="NF040631">
    <property type="entry name" value="InhA"/>
    <property type="match status" value="1"/>
</dbReference>
<dbReference type="Pfam" id="PF13561">
    <property type="entry name" value="adh_short_C2"/>
    <property type="match status" value="1"/>
</dbReference>
<dbReference type="InterPro" id="IPR036291">
    <property type="entry name" value="NAD(P)-bd_dom_sf"/>
</dbReference>
<dbReference type="SUPFAM" id="SSF51735">
    <property type="entry name" value="NAD(P)-binding Rossmann-fold domains"/>
    <property type="match status" value="1"/>
</dbReference>
<evidence type="ECO:0000313" key="16">
    <source>
        <dbReference type="EMBL" id="AGM29270.1"/>
    </source>
</evidence>
<organism evidence="16 17">
    <name type="scientific">Mycobacteroides abscessus subsp. bolletii 50594</name>
    <dbReference type="NCBI Taxonomy" id="1303024"/>
    <lineage>
        <taxon>Bacteria</taxon>
        <taxon>Bacillati</taxon>
        <taxon>Actinomycetota</taxon>
        <taxon>Actinomycetes</taxon>
        <taxon>Mycobacteriales</taxon>
        <taxon>Mycobacteriaceae</taxon>
        <taxon>Mycobacteroides</taxon>
        <taxon>Mycobacteroides abscessus</taxon>
    </lineage>
</organism>
<evidence type="ECO:0000256" key="1">
    <source>
        <dbReference type="ARBA" id="ARBA00004796"/>
    </source>
</evidence>
<keyword evidence="5 14" id="KW-0444">Lipid biosynthesis</keyword>
<evidence type="ECO:0000256" key="6">
    <source>
        <dbReference type="ARBA" id="ARBA00022832"/>
    </source>
</evidence>